<keyword evidence="6 10" id="KW-0732">Signal</keyword>
<evidence type="ECO:0000256" key="2">
    <source>
        <dbReference type="ARBA" id="ARBA00004613"/>
    </source>
</evidence>
<feature type="domain" description="CFEM" evidence="11">
    <location>
        <begin position="21"/>
        <end position="77"/>
    </location>
</feature>
<proteinExistence type="inferred from homology"/>
<dbReference type="GO" id="GO:0098552">
    <property type="term" value="C:side of membrane"/>
    <property type="evidence" value="ECO:0007669"/>
    <property type="project" value="UniProtKB-KW"/>
</dbReference>
<dbReference type="Pfam" id="PF05730">
    <property type="entry name" value="CFEM"/>
    <property type="match status" value="1"/>
</dbReference>
<evidence type="ECO:0000313" key="13">
    <source>
        <dbReference type="Proteomes" id="UP000076744"/>
    </source>
</evidence>
<keyword evidence="13" id="KW-1185">Reference proteome</keyword>
<feature type="signal peptide" evidence="10">
    <location>
        <begin position="1"/>
        <end position="16"/>
    </location>
</feature>
<evidence type="ECO:0000256" key="9">
    <source>
        <dbReference type="SAM" id="MobiDB-lite"/>
    </source>
</evidence>
<sequence length="171" mass="18433">MKAAVVLVSVVGLVAAIITPPWVPGCSRPCLGKPIDNSGCRTTDMRCLCQDFVIDKIVNQAWPCIAGKCGIFDQVQVHRKLRFHFCRWPNMVEPPGERPPPTNVKQPPKRPKPVPLPWKIRQKPSKTQSTPIPTPTPSAGGRGVDDEAALDAGSDEVAVDGGELDNVAPDA</sequence>
<evidence type="ECO:0000256" key="1">
    <source>
        <dbReference type="ARBA" id="ARBA00004589"/>
    </source>
</evidence>
<evidence type="ECO:0000256" key="6">
    <source>
        <dbReference type="ARBA" id="ARBA00022729"/>
    </source>
</evidence>
<evidence type="ECO:0000259" key="11">
    <source>
        <dbReference type="Pfam" id="PF05730"/>
    </source>
</evidence>
<evidence type="ECO:0000256" key="4">
    <source>
        <dbReference type="ARBA" id="ARBA00022525"/>
    </source>
</evidence>
<keyword evidence="7" id="KW-1015">Disulfide bond</keyword>
<keyword evidence="5" id="KW-0325">Glycoprotein</keyword>
<evidence type="ECO:0000313" key="12">
    <source>
        <dbReference type="EMBL" id="OAA55115.1"/>
    </source>
</evidence>
<dbReference type="RefSeq" id="XP_018701125.1">
    <property type="nucleotide sequence ID" value="XM_018851639.1"/>
</dbReference>
<dbReference type="Proteomes" id="UP000076744">
    <property type="component" value="Unassembled WGS sequence"/>
</dbReference>
<comment type="subcellular location">
    <subcellularLocation>
        <location evidence="1">Membrane</location>
        <topology evidence="1">Lipid-anchor</topology>
        <topology evidence="1">GPI-anchor</topology>
    </subcellularLocation>
    <subcellularLocation>
        <location evidence="2">Secreted</location>
    </subcellularLocation>
</comment>
<reference evidence="12 13" key="1">
    <citation type="journal article" date="2016" name="Genome Biol. Evol.">
        <title>Divergent and convergent evolution of fungal pathogenicity.</title>
        <authorList>
            <person name="Shang Y."/>
            <person name="Xiao G."/>
            <person name="Zheng P."/>
            <person name="Cen K."/>
            <person name="Zhan S."/>
            <person name="Wang C."/>
        </authorList>
    </citation>
    <scope>NUCLEOTIDE SEQUENCE [LARGE SCALE GENOMIC DNA]</scope>
    <source>
        <strain evidence="12 13">ARSEF 2679</strain>
    </source>
</reference>
<feature type="chain" id="PRO_5007835336" evidence="10">
    <location>
        <begin position="17"/>
        <end position="171"/>
    </location>
</feature>
<keyword evidence="5" id="KW-0336">GPI-anchor</keyword>
<dbReference type="AlphaFoldDB" id="A0A162ICE4"/>
<keyword evidence="5" id="KW-0472">Membrane</keyword>
<evidence type="ECO:0000256" key="5">
    <source>
        <dbReference type="ARBA" id="ARBA00022622"/>
    </source>
</evidence>
<evidence type="ECO:0000256" key="8">
    <source>
        <dbReference type="ARBA" id="ARBA00023288"/>
    </source>
</evidence>
<gene>
    <name evidence="12" type="ORF">ISF_08036</name>
</gene>
<organism evidence="12 13">
    <name type="scientific">Cordyceps fumosorosea (strain ARSEF 2679)</name>
    <name type="common">Isaria fumosorosea</name>
    <dbReference type="NCBI Taxonomy" id="1081104"/>
    <lineage>
        <taxon>Eukaryota</taxon>
        <taxon>Fungi</taxon>
        <taxon>Dikarya</taxon>
        <taxon>Ascomycota</taxon>
        <taxon>Pezizomycotina</taxon>
        <taxon>Sordariomycetes</taxon>
        <taxon>Hypocreomycetidae</taxon>
        <taxon>Hypocreales</taxon>
        <taxon>Cordycipitaceae</taxon>
        <taxon>Cordyceps</taxon>
    </lineage>
</organism>
<comment type="similarity">
    <text evidence="3">Belongs to the RBT5 family.</text>
</comment>
<dbReference type="InterPro" id="IPR008427">
    <property type="entry name" value="Extracellular_membr_CFEM_dom"/>
</dbReference>
<dbReference type="EMBL" id="AZHB01000026">
    <property type="protein sequence ID" value="OAA55115.1"/>
    <property type="molecule type" value="Genomic_DNA"/>
</dbReference>
<evidence type="ECO:0000256" key="7">
    <source>
        <dbReference type="ARBA" id="ARBA00023157"/>
    </source>
</evidence>
<protein>
    <submittedName>
        <fullName evidence="12">Extracellular membrane protein, CFEM domain protein</fullName>
    </submittedName>
</protein>
<evidence type="ECO:0000256" key="10">
    <source>
        <dbReference type="SAM" id="SignalP"/>
    </source>
</evidence>
<keyword evidence="8" id="KW-0449">Lipoprotein</keyword>
<dbReference type="GO" id="GO:0005576">
    <property type="term" value="C:extracellular region"/>
    <property type="evidence" value="ECO:0007669"/>
    <property type="project" value="UniProtKB-SubCell"/>
</dbReference>
<comment type="caution">
    <text evidence="12">The sequence shown here is derived from an EMBL/GenBank/DDBJ whole genome shotgun (WGS) entry which is preliminary data.</text>
</comment>
<feature type="region of interest" description="Disordered" evidence="9">
    <location>
        <begin position="91"/>
        <end position="171"/>
    </location>
</feature>
<keyword evidence="4" id="KW-0964">Secreted</keyword>
<dbReference type="GeneID" id="30024328"/>
<name>A0A162ICE4_CORFA</name>
<feature type="compositionally biased region" description="Acidic residues" evidence="9">
    <location>
        <begin position="146"/>
        <end position="158"/>
    </location>
</feature>
<accession>A0A162ICE4</accession>
<evidence type="ECO:0000256" key="3">
    <source>
        <dbReference type="ARBA" id="ARBA00010031"/>
    </source>
</evidence>